<dbReference type="CDD" id="cd08646">
    <property type="entry name" value="FMT_core_Met-tRNA-FMT_N"/>
    <property type="match status" value="1"/>
</dbReference>
<dbReference type="Proteomes" id="UP001108123">
    <property type="component" value="Unassembled WGS sequence"/>
</dbReference>
<sequence>MKIIYMGTPEFAVCPLESLHEEGFDISLVVSQKDKPKGRGKKLLPTPVKSKAEELNLEVFQPDNINSEDSIKKLKAINPDFIVVAAYGQILKKDVLSIPKYGCVNIHASLLPKYRGAAPINWAIINGEKETGVTIMEMVEKLDAGDMYLKEYINIEEDDDAITIHDKLSNIGGKLIVEALKGIYSGNITPESQDDSKSSYASMLNKKMGRIDWNESGERIKNLIRGLKPWPSAYTFYRGNNIKVHKVELSSKFKDGKNGEIVKVSDEGIFVNCIDSCVIIKELQFPGKRSMAVKDFIRGNKIDIGTVLK</sequence>
<evidence type="ECO:0000256" key="3">
    <source>
        <dbReference type="ARBA" id="ARBA00022679"/>
    </source>
</evidence>
<comment type="catalytic activity">
    <reaction evidence="5">
        <text>L-methionyl-tRNA(fMet) + (6R)-10-formyltetrahydrofolate = N-formyl-L-methionyl-tRNA(fMet) + (6S)-5,6,7,8-tetrahydrofolate + H(+)</text>
        <dbReference type="Rhea" id="RHEA:24380"/>
        <dbReference type="Rhea" id="RHEA-COMP:9952"/>
        <dbReference type="Rhea" id="RHEA-COMP:9953"/>
        <dbReference type="ChEBI" id="CHEBI:15378"/>
        <dbReference type="ChEBI" id="CHEBI:57453"/>
        <dbReference type="ChEBI" id="CHEBI:78530"/>
        <dbReference type="ChEBI" id="CHEBI:78844"/>
        <dbReference type="ChEBI" id="CHEBI:195366"/>
        <dbReference type="EC" id="2.1.2.9"/>
    </reaction>
</comment>
<dbReference type="PANTHER" id="PTHR11138">
    <property type="entry name" value="METHIONYL-TRNA FORMYLTRANSFERASE"/>
    <property type="match status" value="1"/>
</dbReference>
<dbReference type="InterPro" id="IPR001555">
    <property type="entry name" value="GART_AS"/>
</dbReference>
<dbReference type="PROSITE" id="PS00373">
    <property type="entry name" value="GART"/>
    <property type="match status" value="1"/>
</dbReference>
<dbReference type="InterPro" id="IPR041711">
    <property type="entry name" value="Met-tRNA-FMT_N"/>
</dbReference>
<reference evidence="8" key="2">
    <citation type="submission" date="2022-01" db="EMBL/GenBank/DDBJ databases">
        <title>Collection of gut derived symbiotic bacterial strains cultured from healthy donors.</title>
        <authorList>
            <person name="Lin H."/>
            <person name="Kohout C."/>
            <person name="Waligurski E."/>
            <person name="Pamer E.G."/>
        </authorList>
    </citation>
    <scope>NUCLEOTIDE SEQUENCE</scope>
    <source>
        <strain evidence="8">MSK.14.39</strain>
    </source>
</reference>
<dbReference type="NCBIfam" id="TIGR00460">
    <property type="entry name" value="fmt"/>
    <property type="match status" value="1"/>
</dbReference>
<dbReference type="FunFam" id="3.40.50.12230:FF:000001">
    <property type="entry name" value="Methionyl-tRNA formyltransferase"/>
    <property type="match status" value="1"/>
</dbReference>
<dbReference type="CDD" id="cd08704">
    <property type="entry name" value="Met_tRNA_FMT_C"/>
    <property type="match status" value="1"/>
</dbReference>
<evidence type="ECO:0000256" key="5">
    <source>
        <dbReference type="HAMAP-Rule" id="MF_00182"/>
    </source>
</evidence>
<dbReference type="InterPro" id="IPR005793">
    <property type="entry name" value="Formyl_trans_C"/>
</dbReference>
<dbReference type="AlphaFoldDB" id="A0A844FIS2"/>
<dbReference type="GO" id="GO:0005829">
    <property type="term" value="C:cytosol"/>
    <property type="evidence" value="ECO:0007669"/>
    <property type="project" value="TreeGrafter"/>
</dbReference>
<evidence type="ECO:0000259" key="7">
    <source>
        <dbReference type="Pfam" id="PF02911"/>
    </source>
</evidence>
<dbReference type="EMBL" id="JAKNID010000002">
    <property type="protein sequence ID" value="MCG4563994.1"/>
    <property type="molecule type" value="Genomic_DNA"/>
</dbReference>
<keyword evidence="11" id="KW-1185">Reference proteome</keyword>
<dbReference type="Gene3D" id="3.40.50.12230">
    <property type="match status" value="1"/>
</dbReference>
<gene>
    <name evidence="5 8" type="primary">fmt</name>
    <name evidence="9" type="ORF">FYJ27_09000</name>
    <name evidence="8" type="ORF">L0P62_00885</name>
</gene>
<dbReference type="Proteomes" id="UP000462760">
    <property type="component" value="Unassembled WGS sequence"/>
</dbReference>
<dbReference type="RefSeq" id="WP_154484538.1">
    <property type="nucleotide sequence ID" value="NZ_JAHLOA010000004.1"/>
</dbReference>
<evidence type="ECO:0000256" key="2">
    <source>
        <dbReference type="ARBA" id="ARBA00012261"/>
    </source>
</evidence>
<evidence type="ECO:0000313" key="10">
    <source>
        <dbReference type="Proteomes" id="UP000462760"/>
    </source>
</evidence>
<feature type="binding site" evidence="5">
    <location>
        <begin position="109"/>
        <end position="112"/>
    </location>
    <ligand>
        <name>(6S)-5,6,7,8-tetrahydrofolate</name>
        <dbReference type="ChEBI" id="CHEBI:57453"/>
    </ligand>
</feature>
<dbReference type="OrthoDB" id="9802815at2"/>
<evidence type="ECO:0000256" key="1">
    <source>
        <dbReference type="ARBA" id="ARBA00010699"/>
    </source>
</evidence>
<keyword evidence="4 5" id="KW-0648">Protein biosynthesis</keyword>
<dbReference type="EC" id="2.1.2.9" evidence="2 5"/>
<reference evidence="9 10" key="1">
    <citation type="submission" date="2019-08" db="EMBL/GenBank/DDBJ databases">
        <title>In-depth cultivation of the pig gut microbiome towards novel bacterial diversity and tailored functional studies.</title>
        <authorList>
            <person name="Wylensek D."/>
            <person name="Hitch T.C.A."/>
            <person name="Clavel T."/>
        </authorList>
    </citation>
    <scope>NUCLEOTIDE SEQUENCE [LARGE SCALE GENOMIC DNA]</scope>
    <source>
        <strain evidence="9 10">Med78-601-WT-4W-RMD-3</strain>
    </source>
</reference>
<dbReference type="SUPFAM" id="SSF50486">
    <property type="entry name" value="FMT C-terminal domain-like"/>
    <property type="match status" value="1"/>
</dbReference>
<evidence type="ECO:0000256" key="4">
    <source>
        <dbReference type="ARBA" id="ARBA00022917"/>
    </source>
</evidence>
<accession>A0A844FIS2</accession>
<protein>
    <recommendedName>
        <fullName evidence="2 5">Methionyl-tRNA formyltransferase</fullName>
        <ecNumber evidence="2 5">2.1.2.9</ecNumber>
    </recommendedName>
</protein>
<evidence type="ECO:0000259" key="6">
    <source>
        <dbReference type="Pfam" id="PF00551"/>
    </source>
</evidence>
<dbReference type="SUPFAM" id="SSF53328">
    <property type="entry name" value="Formyltransferase"/>
    <property type="match status" value="1"/>
</dbReference>
<dbReference type="PANTHER" id="PTHR11138:SF5">
    <property type="entry name" value="METHIONYL-TRNA FORMYLTRANSFERASE, MITOCHONDRIAL"/>
    <property type="match status" value="1"/>
</dbReference>
<dbReference type="InterPro" id="IPR005794">
    <property type="entry name" value="Fmt"/>
</dbReference>
<dbReference type="InterPro" id="IPR002376">
    <property type="entry name" value="Formyl_transf_N"/>
</dbReference>
<dbReference type="GO" id="GO:0004479">
    <property type="term" value="F:methionyl-tRNA formyltransferase activity"/>
    <property type="evidence" value="ECO:0007669"/>
    <property type="project" value="UniProtKB-UniRule"/>
</dbReference>
<dbReference type="Pfam" id="PF00551">
    <property type="entry name" value="Formyl_trans_N"/>
    <property type="match status" value="1"/>
</dbReference>
<dbReference type="InterPro" id="IPR036477">
    <property type="entry name" value="Formyl_transf_N_sf"/>
</dbReference>
<proteinExistence type="inferred from homology"/>
<dbReference type="Pfam" id="PF02911">
    <property type="entry name" value="Formyl_trans_C"/>
    <property type="match status" value="1"/>
</dbReference>
<name>A0A844FIS2_9FIRM</name>
<dbReference type="InterPro" id="IPR044135">
    <property type="entry name" value="Met-tRNA-FMT_C"/>
</dbReference>
<feature type="domain" description="Formyl transferase N-terminal" evidence="6">
    <location>
        <begin position="1"/>
        <end position="180"/>
    </location>
</feature>
<comment type="caution">
    <text evidence="9">The sequence shown here is derived from an EMBL/GenBank/DDBJ whole genome shotgun (WGS) entry which is preliminary data.</text>
</comment>
<comment type="similarity">
    <text evidence="1 5">Belongs to the Fmt family.</text>
</comment>
<feature type="domain" description="Formyl transferase C-terminal" evidence="7">
    <location>
        <begin position="204"/>
        <end position="300"/>
    </location>
</feature>
<evidence type="ECO:0000313" key="11">
    <source>
        <dbReference type="Proteomes" id="UP001108123"/>
    </source>
</evidence>
<evidence type="ECO:0000313" key="9">
    <source>
        <dbReference type="EMBL" id="MSS43860.1"/>
    </source>
</evidence>
<dbReference type="EMBL" id="VULR01000012">
    <property type="protein sequence ID" value="MSS43860.1"/>
    <property type="molecule type" value="Genomic_DNA"/>
</dbReference>
<organism evidence="9 10">
    <name type="scientific">Anaerosalibacter bizertensis</name>
    <dbReference type="NCBI Taxonomy" id="932217"/>
    <lineage>
        <taxon>Bacteria</taxon>
        <taxon>Bacillati</taxon>
        <taxon>Bacillota</taxon>
        <taxon>Tissierellia</taxon>
        <taxon>Tissierellales</taxon>
        <taxon>Sporanaerobacteraceae</taxon>
        <taxon>Anaerosalibacter</taxon>
    </lineage>
</organism>
<dbReference type="InterPro" id="IPR011034">
    <property type="entry name" value="Formyl_transferase-like_C_sf"/>
</dbReference>
<evidence type="ECO:0000313" key="8">
    <source>
        <dbReference type="EMBL" id="MCG4563994.1"/>
    </source>
</evidence>
<dbReference type="HAMAP" id="MF_00182">
    <property type="entry name" value="Formyl_trans"/>
    <property type="match status" value="1"/>
</dbReference>
<comment type="function">
    <text evidence="5">Attaches a formyl group to the free amino group of methionyl-tRNA(fMet). The formyl group appears to play a dual role in the initiator identity of N-formylmethionyl-tRNA by promoting its recognition by IF2 and preventing the misappropriation of this tRNA by the elongation apparatus.</text>
</comment>
<keyword evidence="3 5" id="KW-0808">Transferase</keyword>